<proteinExistence type="predicted"/>
<sequence length="238" mass="25051">MLPRNVPNPTLVKPSSPSPRNARLADALGIKANERGQEVYEDELKSFASGNHGFVKMVEGTFEDFLKGAKQSMILPHMPLAKRTFVMSLAEHYRLTRELIDQEPNRSVQIRRRVDTRVPTPLLSAVAQPTIVQPLPGPSRLVTSLNGGSSGGWGRSAGGKGLTAAGIVASSNTSTASSPTLGGWGSNAGSARPSRVPTPVAPILSERSAPPSPKKVVRGSGGKSAQGGQGDDDWDVDV</sequence>
<dbReference type="GeneID" id="43592014"/>
<reference evidence="2" key="2">
    <citation type="submission" date="2024-01" db="EMBL/GenBank/DDBJ databases">
        <title>Comparative genomics of Cryptococcus and Kwoniella reveals pathogenesis evolution and contrasting modes of karyotype evolution via chromosome fusion or intercentromeric recombination.</title>
        <authorList>
            <person name="Coelho M.A."/>
            <person name="David-Palma M."/>
            <person name="Shea T."/>
            <person name="Bowers K."/>
            <person name="McGinley-Smith S."/>
            <person name="Mohammad A.W."/>
            <person name="Gnirke A."/>
            <person name="Yurkov A.M."/>
            <person name="Nowrousian M."/>
            <person name="Sun S."/>
            <person name="Cuomo C.A."/>
            <person name="Heitman J."/>
        </authorList>
    </citation>
    <scope>NUCLEOTIDE SEQUENCE</scope>
    <source>
        <strain evidence="2">CBS 12478</strain>
    </source>
</reference>
<dbReference type="SUPFAM" id="SSF82708">
    <property type="entry name" value="R3H domain"/>
    <property type="match status" value="1"/>
</dbReference>
<dbReference type="OrthoDB" id="6512771at2759"/>
<dbReference type="AlphaFoldDB" id="A0A5M6BQ95"/>
<keyword evidence="3" id="KW-1185">Reference proteome</keyword>
<feature type="region of interest" description="Disordered" evidence="1">
    <location>
        <begin position="1"/>
        <end position="22"/>
    </location>
</feature>
<protein>
    <submittedName>
        <fullName evidence="2">Uncharacterized protein</fullName>
    </submittedName>
</protein>
<dbReference type="Proteomes" id="UP000322225">
    <property type="component" value="Chromosome 11"/>
</dbReference>
<dbReference type="CDD" id="cd02325">
    <property type="entry name" value="R3H"/>
    <property type="match status" value="1"/>
</dbReference>
<gene>
    <name evidence="2" type="ORF">CI109_106279</name>
</gene>
<dbReference type="RefSeq" id="XP_031857851.1">
    <property type="nucleotide sequence ID" value="XM_032007842.1"/>
</dbReference>
<dbReference type="GO" id="GO:0003676">
    <property type="term" value="F:nucleic acid binding"/>
    <property type="evidence" value="ECO:0007669"/>
    <property type="project" value="InterPro"/>
</dbReference>
<organism evidence="2 3">
    <name type="scientific">Kwoniella shandongensis</name>
    <dbReference type="NCBI Taxonomy" id="1734106"/>
    <lineage>
        <taxon>Eukaryota</taxon>
        <taxon>Fungi</taxon>
        <taxon>Dikarya</taxon>
        <taxon>Basidiomycota</taxon>
        <taxon>Agaricomycotina</taxon>
        <taxon>Tremellomycetes</taxon>
        <taxon>Tremellales</taxon>
        <taxon>Cryptococcaceae</taxon>
        <taxon>Kwoniella</taxon>
    </lineage>
</organism>
<dbReference type="Gene3D" id="3.30.1370.50">
    <property type="entry name" value="R3H-like domain"/>
    <property type="match status" value="1"/>
</dbReference>
<feature type="compositionally biased region" description="Gly residues" evidence="1">
    <location>
        <begin position="219"/>
        <end position="229"/>
    </location>
</feature>
<dbReference type="KEGG" id="ksn:43592014"/>
<feature type="region of interest" description="Disordered" evidence="1">
    <location>
        <begin position="172"/>
        <end position="238"/>
    </location>
</feature>
<evidence type="ECO:0000256" key="1">
    <source>
        <dbReference type="SAM" id="MobiDB-lite"/>
    </source>
</evidence>
<name>A0A5M6BQ95_9TREE</name>
<evidence type="ECO:0000313" key="3">
    <source>
        <dbReference type="Proteomes" id="UP000322225"/>
    </source>
</evidence>
<dbReference type="EMBL" id="CP144061">
    <property type="protein sequence ID" value="WWD21791.1"/>
    <property type="molecule type" value="Genomic_DNA"/>
</dbReference>
<reference evidence="2" key="1">
    <citation type="submission" date="2017-08" db="EMBL/GenBank/DDBJ databases">
        <authorList>
            <person name="Cuomo C."/>
            <person name="Billmyre B."/>
            <person name="Heitman J."/>
        </authorList>
    </citation>
    <scope>NUCLEOTIDE SEQUENCE</scope>
    <source>
        <strain evidence="2">CBS 12478</strain>
    </source>
</reference>
<accession>A0A5M6BQ95</accession>
<dbReference type="InterPro" id="IPR036867">
    <property type="entry name" value="R3H_dom_sf"/>
</dbReference>
<dbReference type="InterPro" id="IPR001374">
    <property type="entry name" value="R3H_dom"/>
</dbReference>
<dbReference type="Pfam" id="PF01424">
    <property type="entry name" value="R3H"/>
    <property type="match status" value="1"/>
</dbReference>
<evidence type="ECO:0000313" key="2">
    <source>
        <dbReference type="EMBL" id="WWD21791.1"/>
    </source>
</evidence>